<dbReference type="Proteomes" id="UP000078046">
    <property type="component" value="Unassembled WGS sequence"/>
</dbReference>
<dbReference type="EMBL" id="LWCA01002823">
    <property type="protein sequence ID" value="OAF63682.1"/>
    <property type="molecule type" value="Genomic_DNA"/>
</dbReference>
<evidence type="ECO:0000313" key="2">
    <source>
        <dbReference type="Proteomes" id="UP000078046"/>
    </source>
</evidence>
<gene>
    <name evidence="1" type="ORF">A3Q56_08613</name>
</gene>
<proteinExistence type="predicted"/>
<evidence type="ECO:0000313" key="1">
    <source>
        <dbReference type="EMBL" id="OAF63682.1"/>
    </source>
</evidence>
<reference evidence="1 2" key="1">
    <citation type="submission" date="2016-04" db="EMBL/GenBank/DDBJ databases">
        <title>The genome of Intoshia linei affirms orthonectids as highly simplified spiralians.</title>
        <authorList>
            <person name="Mikhailov K.V."/>
            <person name="Slusarev G.S."/>
            <person name="Nikitin M.A."/>
            <person name="Logacheva M.D."/>
            <person name="Penin A."/>
            <person name="Aleoshin V."/>
            <person name="Panchin Y.V."/>
        </authorList>
    </citation>
    <scope>NUCLEOTIDE SEQUENCE [LARGE SCALE GENOMIC DNA]</scope>
    <source>
        <strain evidence="1">Intl2013</strain>
        <tissue evidence="1">Whole animal</tissue>
    </source>
</reference>
<keyword evidence="2" id="KW-1185">Reference proteome</keyword>
<comment type="caution">
    <text evidence="1">The sequence shown here is derived from an EMBL/GenBank/DDBJ whole genome shotgun (WGS) entry which is preliminary data.</text>
</comment>
<protein>
    <submittedName>
        <fullName evidence="1">Uncharacterized protein</fullName>
    </submittedName>
</protein>
<accession>A0A177AQ82</accession>
<sequence length="35" mass="4150">MPVYVIAYTVKALNICLYQGTLFQEEEYHSKKKKL</sequence>
<name>A0A177AQ82_9BILA</name>
<dbReference type="AlphaFoldDB" id="A0A177AQ82"/>
<organism evidence="1 2">
    <name type="scientific">Intoshia linei</name>
    <dbReference type="NCBI Taxonomy" id="1819745"/>
    <lineage>
        <taxon>Eukaryota</taxon>
        <taxon>Metazoa</taxon>
        <taxon>Spiralia</taxon>
        <taxon>Lophotrochozoa</taxon>
        <taxon>Mesozoa</taxon>
        <taxon>Orthonectida</taxon>
        <taxon>Rhopaluridae</taxon>
        <taxon>Intoshia</taxon>
    </lineage>
</organism>